<dbReference type="SUPFAM" id="SSF141571">
    <property type="entry name" value="Pentapeptide repeat-like"/>
    <property type="match status" value="1"/>
</dbReference>
<evidence type="ECO:0000256" key="1">
    <source>
        <dbReference type="SAM" id="Phobius"/>
    </source>
</evidence>
<organism evidence="2 3">
    <name type="scientific">Nocardia amikacinitolerans</name>
    <dbReference type="NCBI Taxonomy" id="756689"/>
    <lineage>
        <taxon>Bacteria</taxon>
        <taxon>Bacillati</taxon>
        <taxon>Actinomycetota</taxon>
        <taxon>Actinomycetes</taxon>
        <taxon>Mycobacteriales</taxon>
        <taxon>Nocardiaceae</taxon>
        <taxon>Nocardia</taxon>
    </lineage>
</organism>
<protein>
    <submittedName>
        <fullName evidence="2">Pentapeptide repeat-containing protein</fullName>
    </submittedName>
</protein>
<dbReference type="AlphaFoldDB" id="A0A285KNM8"/>
<name>A0A285KNM8_9NOCA</name>
<dbReference type="PANTHER" id="PTHR14136">
    <property type="entry name" value="BTB_POZ DOMAIN-CONTAINING PROTEIN KCTD9"/>
    <property type="match status" value="1"/>
</dbReference>
<dbReference type="OrthoDB" id="4563217at2"/>
<evidence type="ECO:0000313" key="2">
    <source>
        <dbReference type="EMBL" id="SNY74259.1"/>
    </source>
</evidence>
<dbReference type="InterPro" id="IPR001646">
    <property type="entry name" value="5peptide_repeat"/>
</dbReference>
<dbReference type="EMBL" id="OBEG01000001">
    <property type="protein sequence ID" value="SNY74259.1"/>
    <property type="molecule type" value="Genomic_DNA"/>
</dbReference>
<reference evidence="2 3" key="1">
    <citation type="submission" date="2017-09" db="EMBL/GenBank/DDBJ databases">
        <authorList>
            <person name="Ehlers B."/>
            <person name="Leendertz F.H."/>
        </authorList>
    </citation>
    <scope>NUCLEOTIDE SEQUENCE [LARGE SCALE GENOMIC DNA]</scope>
    <source>
        <strain evidence="2 3">DSM 45537</strain>
    </source>
</reference>
<dbReference type="Proteomes" id="UP000219565">
    <property type="component" value="Unassembled WGS sequence"/>
</dbReference>
<proteinExistence type="predicted"/>
<sequence length="320" mass="35079">MINSNRRFLDWLTRRRIPLTPPSRTELDTLPVRDRYELWDSHRQRTFQHATALITSAGVLLSVVFTAFGLTYTARTLHATQEGQITDRYTKAVEQLASSALDVRLGAIYALERIAADSAKDRRTIKNVLAAFVRNHDFCTAQPLPERCTASISELVNVRLVTKPAADTAAAIAIATALAGDGDEKADFSETQFPRADLTRARLAHATMSRTDLTFAWLTWADLAAADLARACLTWSELSHANLSGANLRGADLYGANLIGTNLRGADLRGADLREISGLSPDQIRAAAITDSDTRFGELDGDEQDCGPMRFVGIPIHSRN</sequence>
<keyword evidence="1" id="KW-0472">Membrane</keyword>
<gene>
    <name evidence="2" type="ORF">SAMN04244553_0210</name>
</gene>
<dbReference type="PANTHER" id="PTHR14136:SF17">
    <property type="entry name" value="BTB_POZ DOMAIN-CONTAINING PROTEIN KCTD9"/>
    <property type="match status" value="1"/>
</dbReference>
<keyword evidence="1" id="KW-0812">Transmembrane</keyword>
<accession>A0A285KNM8</accession>
<dbReference type="RefSeq" id="WP_097243266.1">
    <property type="nucleotide sequence ID" value="NZ_OBEG01000001.1"/>
</dbReference>
<dbReference type="Pfam" id="PF00805">
    <property type="entry name" value="Pentapeptide"/>
    <property type="match status" value="2"/>
</dbReference>
<dbReference type="Gene3D" id="2.160.20.80">
    <property type="entry name" value="E3 ubiquitin-protein ligase SopA"/>
    <property type="match status" value="1"/>
</dbReference>
<dbReference type="InterPro" id="IPR051082">
    <property type="entry name" value="Pentapeptide-BTB/POZ_domain"/>
</dbReference>
<keyword evidence="3" id="KW-1185">Reference proteome</keyword>
<keyword evidence="1" id="KW-1133">Transmembrane helix</keyword>
<evidence type="ECO:0000313" key="3">
    <source>
        <dbReference type="Proteomes" id="UP000219565"/>
    </source>
</evidence>
<feature type="transmembrane region" description="Helical" evidence="1">
    <location>
        <begin position="50"/>
        <end position="72"/>
    </location>
</feature>